<protein>
    <submittedName>
        <fullName evidence="1">Uncharacterized protein</fullName>
    </submittedName>
</protein>
<sequence length="32" mass="3661">MNTNDSTTMLMAKISMSRVNHGKIIRSYHVSH</sequence>
<name>A0A0A9C2U2_ARUDO</name>
<organism evidence="1">
    <name type="scientific">Arundo donax</name>
    <name type="common">Giant reed</name>
    <name type="synonym">Donax arundinaceus</name>
    <dbReference type="NCBI Taxonomy" id="35708"/>
    <lineage>
        <taxon>Eukaryota</taxon>
        <taxon>Viridiplantae</taxon>
        <taxon>Streptophyta</taxon>
        <taxon>Embryophyta</taxon>
        <taxon>Tracheophyta</taxon>
        <taxon>Spermatophyta</taxon>
        <taxon>Magnoliopsida</taxon>
        <taxon>Liliopsida</taxon>
        <taxon>Poales</taxon>
        <taxon>Poaceae</taxon>
        <taxon>PACMAD clade</taxon>
        <taxon>Arundinoideae</taxon>
        <taxon>Arundineae</taxon>
        <taxon>Arundo</taxon>
    </lineage>
</organism>
<proteinExistence type="predicted"/>
<reference evidence="1" key="2">
    <citation type="journal article" date="2015" name="Data Brief">
        <title>Shoot transcriptome of the giant reed, Arundo donax.</title>
        <authorList>
            <person name="Barrero R.A."/>
            <person name="Guerrero F.D."/>
            <person name="Moolhuijzen P."/>
            <person name="Goolsby J.A."/>
            <person name="Tidwell J."/>
            <person name="Bellgard S.E."/>
            <person name="Bellgard M.I."/>
        </authorList>
    </citation>
    <scope>NUCLEOTIDE SEQUENCE</scope>
    <source>
        <tissue evidence="1">Shoot tissue taken approximately 20 cm above the soil surface</tissue>
    </source>
</reference>
<accession>A0A0A9C2U2</accession>
<dbReference type="AlphaFoldDB" id="A0A0A9C2U2"/>
<dbReference type="EMBL" id="GBRH01230215">
    <property type="protein sequence ID" value="JAD67680.1"/>
    <property type="molecule type" value="Transcribed_RNA"/>
</dbReference>
<evidence type="ECO:0000313" key="1">
    <source>
        <dbReference type="EMBL" id="JAD67680.1"/>
    </source>
</evidence>
<reference evidence="1" key="1">
    <citation type="submission" date="2014-09" db="EMBL/GenBank/DDBJ databases">
        <authorList>
            <person name="Magalhaes I.L.F."/>
            <person name="Oliveira U."/>
            <person name="Santos F.R."/>
            <person name="Vidigal T.H.D.A."/>
            <person name="Brescovit A.D."/>
            <person name="Santos A.J."/>
        </authorList>
    </citation>
    <scope>NUCLEOTIDE SEQUENCE</scope>
    <source>
        <tissue evidence="1">Shoot tissue taken approximately 20 cm above the soil surface</tissue>
    </source>
</reference>